<evidence type="ECO:0000313" key="2">
    <source>
        <dbReference type="Proteomes" id="UP000077748"/>
    </source>
</evidence>
<name>A0A1A9KM17_9PSED</name>
<geneLocation type="plasmid" evidence="2">
    <name>prbl16</name>
</geneLocation>
<sequence length="194" mass="21073">MNKVQRYSVDARHLHPKGFLTGQGIGEVVYVEEFDKVAGESQANANALAAAQKEIATLRAMLGMTPEWMALNGPGQVKQGDTLRFKVGDSEIEAQAQLVLHEGTGREEIVYNRGKNHYFITGMAVDGTSSHKSVMVKCGQARTGNEQLLRRLGQVIAWQCFGDCRMFSEEAVPTPAEVIAELDAVLKGAESGHA</sequence>
<gene>
    <name evidence="1" type="ORF">A9C11_32860</name>
</gene>
<dbReference type="GeneID" id="93444894"/>
<dbReference type="AlphaFoldDB" id="A0A1A9KM17"/>
<keyword evidence="1" id="KW-0614">Plasmid</keyword>
<evidence type="ECO:0000313" key="1">
    <source>
        <dbReference type="EMBL" id="ANI18846.1"/>
    </source>
</evidence>
<dbReference type="Proteomes" id="UP000077748">
    <property type="component" value="Plasmid pRBL16"/>
</dbReference>
<dbReference type="RefSeq" id="WP_010792841.1">
    <property type="nucleotide sequence ID" value="NZ_CP015879.1"/>
</dbReference>
<protein>
    <submittedName>
        <fullName evidence="1">Uncharacterized protein</fullName>
    </submittedName>
</protein>
<reference evidence="1 2" key="1">
    <citation type="submission" date="2016-05" db="EMBL/GenBank/DDBJ databases">
        <title>Genome Sequence of Pseudomonas citronellolis Strain SJTE-3, an Estrogens and Persistent Organic Pollutants degradation strain.</title>
        <authorList>
            <person name="Liang R."/>
        </authorList>
    </citation>
    <scope>NUCLEOTIDE SEQUENCE [LARGE SCALE GENOMIC DNA]</scope>
    <source>
        <strain evidence="1 2">SJTE-3</strain>
        <plasmid evidence="2">Plasmid prbl16</plasmid>
    </source>
</reference>
<accession>A0A1A9KM17</accession>
<proteinExistence type="predicted"/>
<organism evidence="1 2">
    <name type="scientific">Pseudomonas citronellolis</name>
    <dbReference type="NCBI Taxonomy" id="53408"/>
    <lineage>
        <taxon>Bacteria</taxon>
        <taxon>Pseudomonadati</taxon>
        <taxon>Pseudomonadota</taxon>
        <taxon>Gammaproteobacteria</taxon>
        <taxon>Pseudomonadales</taxon>
        <taxon>Pseudomonadaceae</taxon>
        <taxon>Pseudomonas</taxon>
    </lineage>
</organism>
<dbReference type="EMBL" id="CP015879">
    <property type="protein sequence ID" value="ANI18846.1"/>
    <property type="molecule type" value="Genomic_DNA"/>
</dbReference>